<accession>A0ABS4TQR6</accession>
<proteinExistence type="predicted"/>
<evidence type="ECO:0000313" key="1">
    <source>
        <dbReference type="EMBL" id="MBP2326319.1"/>
    </source>
</evidence>
<dbReference type="RefSeq" id="WP_209643394.1">
    <property type="nucleotide sequence ID" value="NZ_JAGINW010000001.1"/>
</dbReference>
<reference evidence="1 2" key="1">
    <citation type="submission" date="2021-03" db="EMBL/GenBank/DDBJ databases">
        <title>Sequencing the genomes of 1000 actinobacteria strains.</title>
        <authorList>
            <person name="Klenk H.-P."/>
        </authorList>
    </citation>
    <scope>NUCLEOTIDE SEQUENCE [LARGE SCALE GENOMIC DNA]</scope>
    <source>
        <strain evidence="1 2">DSM 46670</strain>
    </source>
</reference>
<evidence type="ECO:0008006" key="3">
    <source>
        <dbReference type="Google" id="ProtNLM"/>
    </source>
</evidence>
<organism evidence="1 2">
    <name type="scientific">Kibdelosporangium banguiense</name>
    <dbReference type="NCBI Taxonomy" id="1365924"/>
    <lineage>
        <taxon>Bacteria</taxon>
        <taxon>Bacillati</taxon>
        <taxon>Actinomycetota</taxon>
        <taxon>Actinomycetes</taxon>
        <taxon>Pseudonocardiales</taxon>
        <taxon>Pseudonocardiaceae</taxon>
        <taxon>Kibdelosporangium</taxon>
    </lineage>
</organism>
<dbReference type="Proteomes" id="UP001519332">
    <property type="component" value="Unassembled WGS sequence"/>
</dbReference>
<keyword evidence="2" id="KW-1185">Reference proteome</keyword>
<comment type="caution">
    <text evidence="1">The sequence shown here is derived from an EMBL/GenBank/DDBJ whole genome shotgun (WGS) entry which is preliminary data.</text>
</comment>
<evidence type="ECO:0000313" key="2">
    <source>
        <dbReference type="Proteomes" id="UP001519332"/>
    </source>
</evidence>
<protein>
    <recommendedName>
        <fullName evidence="3">Band 7 domain-containing protein</fullName>
    </recommendedName>
</protein>
<sequence length="287" mass="32993">MTQSSPLREITSPVIDEHKIKWFEFLFWRPPIDANVAQVCMKQSGAYVEYGPERRRTTGELLFSGVRTVYNVDLRVHVVKIEASPPSRGDKMSFRATMDIVWQVAEPSTVVKSGIRDVRRILTPSLLHELRSVTRDHLIEDSEQAEIEANEILNKQDLGSKFGLSLTVYVRLAMDELSIEQAMTTRKVDFFRQIIVAGDFNQFALHLATKPEEVKTVVEMLIKEKDDSRRAVFDFATELLKSDAIDRWLIEDQVRVILQWARNSTNKVLTGEDETRQLTFEAKPDQP</sequence>
<name>A0ABS4TQR6_9PSEU</name>
<gene>
    <name evidence="1" type="ORF">JOF56_006704</name>
</gene>
<dbReference type="EMBL" id="JAGINW010000001">
    <property type="protein sequence ID" value="MBP2326319.1"/>
    <property type="molecule type" value="Genomic_DNA"/>
</dbReference>